<evidence type="ECO:0000256" key="3">
    <source>
        <dbReference type="SAM" id="Phobius"/>
    </source>
</evidence>
<keyword evidence="1" id="KW-0175">Coiled coil</keyword>
<dbReference type="Pfam" id="PF12732">
    <property type="entry name" value="YtxH"/>
    <property type="match status" value="1"/>
</dbReference>
<reference evidence="4 5" key="1">
    <citation type="submission" date="2019-08" db="EMBL/GenBank/DDBJ databases">
        <title>Bacillus genomes from the desert of Cuatro Cienegas, Coahuila.</title>
        <authorList>
            <person name="Olmedo-Alvarez G."/>
        </authorList>
    </citation>
    <scope>NUCLEOTIDE SEQUENCE [LARGE SCALE GENOMIC DNA]</scope>
    <source>
        <strain evidence="4 5">CH98b_3T</strain>
    </source>
</reference>
<organism evidence="4 5">
    <name type="scientific">Sutcliffiella horikoshii</name>
    <dbReference type="NCBI Taxonomy" id="79883"/>
    <lineage>
        <taxon>Bacteria</taxon>
        <taxon>Bacillati</taxon>
        <taxon>Bacillota</taxon>
        <taxon>Bacilli</taxon>
        <taxon>Bacillales</taxon>
        <taxon>Bacillaceae</taxon>
        <taxon>Sutcliffiella</taxon>
    </lineage>
</organism>
<feature type="region of interest" description="Disordered" evidence="2">
    <location>
        <begin position="1"/>
        <end position="39"/>
    </location>
</feature>
<accession>A0A5D4T9D6</accession>
<keyword evidence="3" id="KW-1133">Transmembrane helix</keyword>
<comment type="caution">
    <text evidence="4">The sequence shown here is derived from an EMBL/GenBank/DDBJ whole genome shotgun (WGS) entry which is preliminary data.</text>
</comment>
<feature type="compositionally biased region" description="Basic and acidic residues" evidence="2">
    <location>
        <begin position="12"/>
        <end position="23"/>
    </location>
</feature>
<dbReference type="AlphaFoldDB" id="A0A5D4T9D6"/>
<evidence type="ECO:0000256" key="1">
    <source>
        <dbReference type="SAM" id="Coils"/>
    </source>
</evidence>
<feature type="transmembrane region" description="Helical" evidence="3">
    <location>
        <begin position="48"/>
        <end position="67"/>
    </location>
</feature>
<dbReference type="PANTHER" id="PTHR35792">
    <property type="entry name" value="GENERAL STRESS PROTEIN"/>
    <property type="match status" value="1"/>
</dbReference>
<sequence>MWLWKLSTNGMRENRKTKSTKFEEESEMSEENKKEMNTNTDGINTKDFLIGTLIGGIVGATTALFLAPKSGRELREDITDQATQLKERTDNWKVQATEYTSELAETAKDKKNQLTKAITDQTQQVMDKVKQLREKNGDISMELQEQVQDIISEAATAIETESDEMTDEVKKRLEDTKAALEDVEKKLSASEEDKEEK</sequence>
<gene>
    <name evidence="4" type="ORF">FZC75_13330</name>
</gene>
<evidence type="ECO:0000313" key="5">
    <source>
        <dbReference type="Proteomes" id="UP000324517"/>
    </source>
</evidence>
<feature type="compositionally biased region" description="Polar residues" evidence="2">
    <location>
        <begin position="1"/>
        <end position="11"/>
    </location>
</feature>
<dbReference type="PANTHER" id="PTHR35792:SF1">
    <property type="entry name" value="SLL0268 PROTEIN"/>
    <property type="match status" value="1"/>
</dbReference>
<dbReference type="InterPro" id="IPR052928">
    <property type="entry name" value="Desiccation-related_membrane"/>
</dbReference>
<dbReference type="EMBL" id="VTET01000006">
    <property type="protein sequence ID" value="TYS71521.1"/>
    <property type="molecule type" value="Genomic_DNA"/>
</dbReference>
<dbReference type="Gene3D" id="1.20.120.20">
    <property type="entry name" value="Apolipoprotein"/>
    <property type="match status" value="1"/>
</dbReference>
<dbReference type="Proteomes" id="UP000324517">
    <property type="component" value="Unassembled WGS sequence"/>
</dbReference>
<name>A0A5D4T9D6_9BACI</name>
<evidence type="ECO:0000256" key="2">
    <source>
        <dbReference type="SAM" id="MobiDB-lite"/>
    </source>
</evidence>
<dbReference type="InterPro" id="IPR024623">
    <property type="entry name" value="YtxH"/>
</dbReference>
<keyword evidence="3" id="KW-0472">Membrane</keyword>
<feature type="coiled-coil region" evidence="1">
    <location>
        <begin position="166"/>
        <end position="193"/>
    </location>
</feature>
<protein>
    <submittedName>
        <fullName evidence="4">YtxH domain-containing protein</fullName>
    </submittedName>
</protein>
<evidence type="ECO:0000313" key="4">
    <source>
        <dbReference type="EMBL" id="TYS71521.1"/>
    </source>
</evidence>
<keyword evidence="3" id="KW-0812">Transmembrane</keyword>
<proteinExistence type="predicted"/>